<protein>
    <recommendedName>
        <fullName evidence="5">Secreted protein</fullName>
    </recommendedName>
</protein>
<accession>A0ABW2T9H8</accession>
<gene>
    <name evidence="3" type="ORF">ACFQVD_29020</name>
</gene>
<feature type="chain" id="PRO_5045378878" description="Secreted protein" evidence="2">
    <location>
        <begin position="32"/>
        <end position="287"/>
    </location>
</feature>
<reference evidence="4" key="1">
    <citation type="journal article" date="2019" name="Int. J. Syst. Evol. Microbiol.">
        <title>The Global Catalogue of Microorganisms (GCM) 10K type strain sequencing project: providing services to taxonomists for standard genome sequencing and annotation.</title>
        <authorList>
            <consortium name="The Broad Institute Genomics Platform"/>
            <consortium name="The Broad Institute Genome Sequencing Center for Infectious Disease"/>
            <person name="Wu L."/>
            <person name="Ma J."/>
        </authorList>
    </citation>
    <scope>NUCLEOTIDE SEQUENCE [LARGE SCALE GENOMIC DNA]</scope>
    <source>
        <strain evidence="4">JCM 10083</strain>
    </source>
</reference>
<evidence type="ECO:0008006" key="5">
    <source>
        <dbReference type="Google" id="ProtNLM"/>
    </source>
</evidence>
<keyword evidence="4" id="KW-1185">Reference proteome</keyword>
<dbReference type="Proteomes" id="UP001596514">
    <property type="component" value="Unassembled WGS sequence"/>
</dbReference>
<organism evidence="3 4">
    <name type="scientific">Streptosporangium amethystogenes subsp. fukuiense</name>
    <dbReference type="NCBI Taxonomy" id="698418"/>
    <lineage>
        <taxon>Bacteria</taxon>
        <taxon>Bacillati</taxon>
        <taxon>Actinomycetota</taxon>
        <taxon>Actinomycetes</taxon>
        <taxon>Streptosporangiales</taxon>
        <taxon>Streptosporangiaceae</taxon>
        <taxon>Streptosporangium</taxon>
    </lineage>
</organism>
<name>A0ABW2T9H8_9ACTN</name>
<feature type="region of interest" description="Disordered" evidence="1">
    <location>
        <begin position="176"/>
        <end position="287"/>
    </location>
</feature>
<feature type="signal peptide" evidence="2">
    <location>
        <begin position="1"/>
        <end position="31"/>
    </location>
</feature>
<dbReference type="RefSeq" id="WP_343980901.1">
    <property type="nucleotide sequence ID" value="NZ_BAAAGK010000210.1"/>
</dbReference>
<feature type="compositionally biased region" description="Low complexity" evidence="1">
    <location>
        <begin position="229"/>
        <end position="270"/>
    </location>
</feature>
<feature type="compositionally biased region" description="Low complexity" evidence="1">
    <location>
        <begin position="204"/>
        <end position="222"/>
    </location>
</feature>
<feature type="region of interest" description="Disordered" evidence="1">
    <location>
        <begin position="55"/>
        <end position="77"/>
    </location>
</feature>
<evidence type="ECO:0000313" key="4">
    <source>
        <dbReference type="Proteomes" id="UP001596514"/>
    </source>
</evidence>
<comment type="caution">
    <text evidence="3">The sequence shown here is derived from an EMBL/GenBank/DDBJ whole genome shotgun (WGS) entry which is preliminary data.</text>
</comment>
<proteinExistence type="predicted"/>
<sequence>MSNSSRNIRGILAVALLTAGAGWTMVSPASAEVAPCQEREAAGAQQAPGAMAAGCEEAGDAGTPAIADGSGASMTANTGETPVTANIGGTPVATDGAEASVTAGTGEVPVTAERLAHVTDLPDLSQASALVSFADAGGVAAGTGFHALPFGQSSLPGHEWTNSWVSIVADAPDLPGLPGAPGAPSDGISWLRAPVPPAPERPAEAAVTPDDAPLPQPAQADAVTEDLPSAETPVVEPPAAARPEAPAAPETSAAPDTSAGEAATAEGGAEPSVLPALERAIPGLNVG</sequence>
<evidence type="ECO:0000313" key="3">
    <source>
        <dbReference type="EMBL" id="MFC7604161.1"/>
    </source>
</evidence>
<feature type="compositionally biased region" description="Low complexity" evidence="1">
    <location>
        <begin position="176"/>
        <end position="187"/>
    </location>
</feature>
<dbReference type="EMBL" id="JBHTEE010000001">
    <property type="protein sequence ID" value="MFC7604161.1"/>
    <property type="molecule type" value="Genomic_DNA"/>
</dbReference>
<evidence type="ECO:0000256" key="2">
    <source>
        <dbReference type="SAM" id="SignalP"/>
    </source>
</evidence>
<keyword evidence="2" id="KW-0732">Signal</keyword>
<evidence type="ECO:0000256" key="1">
    <source>
        <dbReference type="SAM" id="MobiDB-lite"/>
    </source>
</evidence>